<evidence type="ECO:0000256" key="1">
    <source>
        <dbReference type="ARBA" id="ARBA00001964"/>
    </source>
</evidence>
<reference evidence="5" key="2">
    <citation type="journal article" date="2021" name="PeerJ">
        <title>Extensive microbial diversity within the chicken gut microbiome revealed by metagenomics and culture.</title>
        <authorList>
            <person name="Gilroy R."/>
            <person name="Ravi A."/>
            <person name="Getino M."/>
            <person name="Pursley I."/>
            <person name="Horton D.L."/>
            <person name="Alikhan N.F."/>
            <person name="Baker D."/>
            <person name="Gharbi K."/>
            <person name="Hall N."/>
            <person name="Watson M."/>
            <person name="Adriaenssens E.M."/>
            <person name="Foster-Nyarko E."/>
            <person name="Jarju S."/>
            <person name="Secka A."/>
            <person name="Antonio M."/>
            <person name="Oren A."/>
            <person name="Chaudhuri R.R."/>
            <person name="La Ragione R."/>
            <person name="Hildebrand F."/>
            <person name="Pallen M.J."/>
        </authorList>
    </citation>
    <scope>NUCLEOTIDE SEQUENCE</scope>
    <source>
        <strain evidence="5">ChiHcec3-6078</strain>
    </source>
</reference>
<evidence type="ECO:0000313" key="5">
    <source>
        <dbReference type="EMBL" id="HIU25766.1"/>
    </source>
</evidence>
<dbReference type="SUPFAM" id="SSF52518">
    <property type="entry name" value="Thiamin diphosphate-binding fold (THDP-binding)"/>
    <property type="match status" value="1"/>
</dbReference>
<feature type="domain" description="Transketolase N-terminal" evidence="4">
    <location>
        <begin position="15"/>
        <end position="264"/>
    </location>
</feature>
<sequence>MSNAVDLEKIKRFSADIRIWTLRVLAEAGFGHIGGSASLADVLAVLYGGVMKIDPKNPKWEERDWFVLSKGHCAPALYATLALKGFFPMDWLKTLNKGGTNLPSHADRLKVPGVDMSTGSLGQGLSAAVGIAYANRQQGRDNWIYCIMGDGECNEGQIWEACETANSLKLDHLIAFVDWNKKQLDGRLEDINDPVNIEEKFRAFGFDAVTVKGYDTLEIYKAVERAKDNPGKPHCIVLDTFKGLGVDFAEKVEFNHYLTFGPEEAEESIKEIERRYAEGTYPGGDLKW</sequence>
<keyword evidence="3" id="KW-0786">Thiamine pyrophosphate</keyword>
<dbReference type="Pfam" id="PF00456">
    <property type="entry name" value="Transketolase_N"/>
    <property type="match status" value="1"/>
</dbReference>
<evidence type="ECO:0000256" key="3">
    <source>
        <dbReference type="ARBA" id="ARBA00023052"/>
    </source>
</evidence>
<gene>
    <name evidence="5" type="ORF">IAC50_04660</name>
</gene>
<accession>A0A9D1I061</accession>
<dbReference type="PANTHER" id="PTHR47514">
    <property type="entry name" value="TRANSKETOLASE N-TERMINAL SECTION-RELATED"/>
    <property type="match status" value="1"/>
</dbReference>
<protein>
    <submittedName>
        <fullName evidence="5">Transketolase</fullName>
    </submittedName>
</protein>
<evidence type="ECO:0000313" key="6">
    <source>
        <dbReference type="Proteomes" id="UP000824090"/>
    </source>
</evidence>
<dbReference type="Proteomes" id="UP000824090">
    <property type="component" value="Unassembled WGS sequence"/>
</dbReference>
<dbReference type="AlphaFoldDB" id="A0A9D1I061"/>
<dbReference type="Gene3D" id="3.40.50.970">
    <property type="match status" value="1"/>
</dbReference>
<dbReference type="EMBL" id="DVMP01000086">
    <property type="protein sequence ID" value="HIU25766.1"/>
    <property type="molecule type" value="Genomic_DNA"/>
</dbReference>
<name>A0A9D1I061_9FIRM</name>
<comment type="caution">
    <text evidence="5">The sequence shown here is derived from an EMBL/GenBank/DDBJ whole genome shotgun (WGS) entry which is preliminary data.</text>
</comment>
<evidence type="ECO:0000256" key="2">
    <source>
        <dbReference type="ARBA" id="ARBA00007131"/>
    </source>
</evidence>
<organism evidence="5 6">
    <name type="scientific">Candidatus Allocopromorpha excrementigallinarum</name>
    <dbReference type="NCBI Taxonomy" id="2840742"/>
    <lineage>
        <taxon>Bacteria</taxon>
        <taxon>Bacillati</taxon>
        <taxon>Bacillota</taxon>
        <taxon>Clostridia</taxon>
        <taxon>Eubacteriales</taxon>
        <taxon>Eubacteriaceae</taxon>
        <taxon>Eubacteriaceae incertae sedis</taxon>
        <taxon>Candidatus Allocopromorpha</taxon>
    </lineage>
</organism>
<comment type="similarity">
    <text evidence="2">Belongs to the transketolase family.</text>
</comment>
<dbReference type="InterPro" id="IPR029061">
    <property type="entry name" value="THDP-binding"/>
</dbReference>
<dbReference type="PANTHER" id="PTHR47514:SF1">
    <property type="entry name" value="TRANSKETOLASE N-TERMINAL SECTION-RELATED"/>
    <property type="match status" value="1"/>
</dbReference>
<dbReference type="InterPro" id="IPR005474">
    <property type="entry name" value="Transketolase_N"/>
</dbReference>
<proteinExistence type="inferred from homology"/>
<comment type="cofactor">
    <cofactor evidence="1">
        <name>thiamine diphosphate</name>
        <dbReference type="ChEBI" id="CHEBI:58937"/>
    </cofactor>
</comment>
<dbReference type="CDD" id="cd02012">
    <property type="entry name" value="TPP_TK"/>
    <property type="match status" value="1"/>
</dbReference>
<evidence type="ECO:0000259" key="4">
    <source>
        <dbReference type="Pfam" id="PF00456"/>
    </source>
</evidence>
<reference evidence="5" key="1">
    <citation type="submission" date="2020-10" db="EMBL/GenBank/DDBJ databases">
        <authorList>
            <person name="Gilroy R."/>
        </authorList>
    </citation>
    <scope>NUCLEOTIDE SEQUENCE</scope>
    <source>
        <strain evidence="5">ChiHcec3-6078</strain>
    </source>
</reference>